<sequence length="100" mass="11642">MNEVKTGDPKRMATYRRRLKRNCEDEDDIHTDKKTTAVVEMVGGFSRRERIETGEPLFWVSVAGRWMDGGTEAVAEAEVEAMMMVEELEFQWWDSQPDKL</sequence>
<gene>
    <name evidence="1" type="ORF">FEM48_Zijuj02G0128600</name>
</gene>
<protein>
    <submittedName>
        <fullName evidence="1">Uncharacterized protein</fullName>
    </submittedName>
</protein>
<proteinExistence type="predicted"/>
<name>A0A978VVU4_ZIZJJ</name>
<dbReference type="EMBL" id="JAEACU010000002">
    <property type="protein sequence ID" value="KAH7542939.1"/>
    <property type="molecule type" value="Genomic_DNA"/>
</dbReference>
<organism evidence="1 2">
    <name type="scientific">Ziziphus jujuba var. spinosa</name>
    <dbReference type="NCBI Taxonomy" id="714518"/>
    <lineage>
        <taxon>Eukaryota</taxon>
        <taxon>Viridiplantae</taxon>
        <taxon>Streptophyta</taxon>
        <taxon>Embryophyta</taxon>
        <taxon>Tracheophyta</taxon>
        <taxon>Spermatophyta</taxon>
        <taxon>Magnoliopsida</taxon>
        <taxon>eudicotyledons</taxon>
        <taxon>Gunneridae</taxon>
        <taxon>Pentapetalae</taxon>
        <taxon>rosids</taxon>
        <taxon>fabids</taxon>
        <taxon>Rosales</taxon>
        <taxon>Rhamnaceae</taxon>
        <taxon>Paliureae</taxon>
        <taxon>Ziziphus</taxon>
    </lineage>
</organism>
<accession>A0A978VVU4</accession>
<reference evidence="1" key="1">
    <citation type="journal article" date="2021" name="Front. Plant Sci.">
        <title>Chromosome-Scale Genome Assembly for Chinese Sour Jujube and Insights Into Its Genome Evolution and Domestication Signature.</title>
        <authorList>
            <person name="Shen L.-Y."/>
            <person name="Luo H."/>
            <person name="Wang X.-L."/>
            <person name="Wang X.-M."/>
            <person name="Qiu X.-J."/>
            <person name="Liu H."/>
            <person name="Zhou S.-S."/>
            <person name="Jia K.-H."/>
            <person name="Nie S."/>
            <person name="Bao Y.-T."/>
            <person name="Zhang R.-G."/>
            <person name="Yun Q.-Z."/>
            <person name="Chai Y.-H."/>
            <person name="Lu J.-Y."/>
            <person name="Li Y."/>
            <person name="Zhao S.-W."/>
            <person name="Mao J.-F."/>
            <person name="Jia S.-G."/>
            <person name="Mao Y.-M."/>
        </authorList>
    </citation>
    <scope>NUCLEOTIDE SEQUENCE</scope>
    <source>
        <strain evidence="1">AT0</strain>
        <tissue evidence="1">Leaf</tissue>
    </source>
</reference>
<evidence type="ECO:0000313" key="2">
    <source>
        <dbReference type="Proteomes" id="UP000813462"/>
    </source>
</evidence>
<evidence type="ECO:0000313" key="1">
    <source>
        <dbReference type="EMBL" id="KAH7542939.1"/>
    </source>
</evidence>
<dbReference type="Proteomes" id="UP000813462">
    <property type="component" value="Unassembled WGS sequence"/>
</dbReference>
<comment type="caution">
    <text evidence="1">The sequence shown here is derived from an EMBL/GenBank/DDBJ whole genome shotgun (WGS) entry which is preliminary data.</text>
</comment>
<dbReference type="AlphaFoldDB" id="A0A978VVU4"/>